<accession>A0ABR3VGU2</accession>
<comment type="caution">
    <text evidence="2">The sequence shown here is derived from an EMBL/GenBank/DDBJ whole genome shotgun (WGS) entry which is preliminary data.</text>
</comment>
<feature type="region of interest" description="Disordered" evidence="1">
    <location>
        <begin position="152"/>
        <end position="182"/>
    </location>
</feature>
<name>A0ABR3VGU2_9PEZI</name>
<proteinExistence type="predicted"/>
<protein>
    <submittedName>
        <fullName evidence="2">Uncharacterized protein</fullName>
    </submittedName>
</protein>
<gene>
    <name evidence="2" type="ORF">VTK73DRAFT_3704</name>
</gene>
<feature type="compositionally biased region" description="Basic and acidic residues" evidence="1">
    <location>
        <begin position="168"/>
        <end position="182"/>
    </location>
</feature>
<sequence>MHGAQHAGDKLVDAVALGDQGHQGRDAALVVAHAPEVREDELLELVDLVLQGHEVGDGLVALVGVVDGFQGDVLLVLEGAVELRVLLVEGQLGEQVVDVLLDEGPVAAHALAGHAAVEAVDPAAVGDGLAQGDGVALLEDLVDGDEGLEGLDLVGEDGLAGAEPRISGGEKEEGERSRGNRG</sequence>
<keyword evidence="3" id="KW-1185">Reference proteome</keyword>
<dbReference type="EMBL" id="JAZHXJ010002176">
    <property type="protein sequence ID" value="KAL1840656.1"/>
    <property type="molecule type" value="Genomic_DNA"/>
</dbReference>
<evidence type="ECO:0000313" key="2">
    <source>
        <dbReference type="EMBL" id="KAL1840656.1"/>
    </source>
</evidence>
<evidence type="ECO:0000256" key="1">
    <source>
        <dbReference type="SAM" id="MobiDB-lite"/>
    </source>
</evidence>
<reference evidence="2 3" key="1">
    <citation type="journal article" date="2024" name="Commun. Biol.">
        <title>Comparative genomic analysis of thermophilic fungi reveals convergent evolutionary adaptations and gene losses.</title>
        <authorList>
            <person name="Steindorff A.S."/>
            <person name="Aguilar-Pontes M.V."/>
            <person name="Robinson A.J."/>
            <person name="Andreopoulos B."/>
            <person name="LaButti K."/>
            <person name="Kuo A."/>
            <person name="Mondo S."/>
            <person name="Riley R."/>
            <person name="Otillar R."/>
            <person name="Haridas S."/>
            <person name="Lipzen A."/>
            <person name="Grimwood J."/>
            <person name="Schmutz J."/>
            <person name="Clum A."/>
            <person name="Reid I.D."/>
            <person name="Moisan M.C."/>
            <person name="Butler G."/>
            <person name="Nguyen T.T.M."/>
            <person name="Dewar K."/>
            <person name="Conant G."/>
            <person name="Drula E."/>
            <person name="Henrissat B."/>
            <person name="Hansel C."/>
            <person name="Singer S."/>
            <person name="Hutchinson M.I."/>
            <person name="de Vries R.P."/>
            <person name="Natvig D.O."/>
            <person name="Powell A.J."/>
            <person name="Tsang A."/>
            <person name="Grigoriev I.V."/>
        </authorList>
    </citation>
    <scope>NUCLEOTIDE SEQUENCE [LARGE SCALE GENOMIC DNA]</scope>
    <source>
        <strain evidence="2 3">ATCC 24622</strain>
    </source>
</reference>
<evidence type="ECO:0000313" key="3">
    <source>
        <dbReference type="Proteomes" id="UP001586593"/>
    </source>
</evidence>
<organism evidence="2 3">
    <name type="scientific">Phialemonium thermophilum</name>
    <dbReference type="NCBI Taxonomy" id="223376"/>
    <lineage>
        <taxon>Eukaryota</taxon>
        <taxon>Fungi</taxon>
        <taxon>Dikarya</taxon>
        <taxon>Ascomycota</taxon>
        <taxon>Pezizomycotina</taxon>
        <taxon>Sordariomycetes</taxon>
        <taxon>Sordariomycetidae</taxon>
        <taxon>Cephalothecales</taxon>
        <taxon>Cephalothecaceae</taxon>
        <taxon>Phialemonium</taxon>
    </lineage>
</organism>
<dbReference type="Proteomes" id="UP001586593">
    <property type="component" value="Unassembled WGS sequence"/>
</dbReference>
<feature type="compositionally biased region" description="Low complexity" evidence="1">
    <location>
        <begin position="152"/>
        <end position="167"/>
    </location>
</feature>